<protein>
    <recommendedName>
        <fullName evidence="2">Penicillin-binding protein 1A</fullName>
    </recommendedName>
</protein>
<dbReference type="PANTHER" id="PTHR32282">
    <property type="entry name" value="BINDING PROTEIN TRANSPEPTIDASE, PUTATIVE-RELATED"/>
    <property type="match status" value="1"/>
</dbReference>
<evidence type="ECO:0000256" key="7">
    <source>
        <dbReference type="SAM" id="Phobius"/>
    </source>
</evidence>
<evidence type="ECO:0000256" key="6">
    <source>
        <dbReference type="SAM" id="MobiDB-lite"/>
    </source>
</evidence>
<evidence type="ECO:0000256" key="1">
    <source>
        <dbReference type="ARBA" id="ARBA00004401"/>
    </source>
</evidence>
<dbReference type="Pfam" id="PF00912">
    <property type="entry name" value="Transgly"/>
    <property type="match status" value="1"/>
</dbReference>
<dbReference type="GO" id="GO:0009252">
    <property type="term" value="P:peptidoglycan biosynthetic process"/>
    <property type="evidence" value="ECO:0007669"/>
    <property type="project" value="UniProtKB-UniPathway"/>
</dbReference>
<keyword evidence="3 9" id="KW-0808">Transferase</keyword>
<organism evidence="9">
    <name type="scientific">Clostridioides difficile</name>
    <name type="common">Peptoclostridium difficile</name>
    <dbReference type="NCBI Taxonomy" id="1496"/>
    <lineage>
        <taxon>Bacteria</taxon>
        <taxon>Bacillati</taxon>
        <taxon>Bacillota</taxon>
        <taxon>Clostridia</taxon>
        <taxon>Peptostreptococcales</taxon>
        <taxon>Peptostreptococcaceae</taxon>
        <taxon>Clostridioides</taxon>
    </lineage>
</organism>
<keyword evidence="7" id="KW-0472">Membrane</keyword>
<feature type="region of interest" description="Disordered" evidence="6">
    <location>
        <begin position="1"/>
        <end position="101"/>
    </location>
</feature>
<evidence type="ECO:0000256" key="4">
    <source>
        <dbReference type="ARBA" id="ARBA00022968"/>
    </source>
</evidence>
<dbReference type="PANTHER" id="PTHR32282:SF33">
    <property type="entry name" value="PEPTIDOGLYCAN GLYCOSYLTRANSFERASE"/>
    <property type="match status" value="1"/>
</dbReference>
<comment type="subcellular location">
    <subcellularLocation>
        <location evidence="1">Cell membrane</location>
        <topology evidence="1">Single-pass type II membrane protein</topology>
    </subcellularLocation>
</comment>
<evidence type="ECO:0000256" key="3">
    <source>
        <dbReference type="ARBA" id="ARBA00022679"/>
    </source>
</evidence>
<dbReference type="UniPathway" id="UPA00219"/>
<keyword evidence="4" id="KW-0735">Signal-anchor</keyword>
<dbReference type="GO" id="GO:0046677">
    <property type="term" value="P:response to antibiotic"/>
    <property type="evidence" value="ECO:0007669"/>
    <property type="project" value="UniProtKB-KW"/>
</dbReference>
<dbReference type="AlphaFoldDB" id="A0A069A488"/>
<dbReference type="InterPro" id="IPR036950">
    <property type="entry name" value="PBP_transglycosylase"/>
</dbReference>
<proteinExistence type="predicted"/>
<keyword evidence="7" id="KW-0812">Transmembrane</keyword>
<evidence type="ECO:0000313" key="10">
    <source>
        <dbReference type="EMBL" id="CDS87915.1"/>
    </source>
</evidence>
<keyword evidence="7" id="KW-1133">Transmembrane helix</keyword>
<evidence type="ECO:0000313" key="9">
    <source>
        <dbReference type="EMBL" id="CDS85497.1"/>
    </source>
</evidence>
<feature type="compositionally biased region" description="Basic and acidic residues" evidence="6">
    <location>
        <begin position="48"/>
        <end position="71"/>
    </location>
</feature>
<dbReference type="InterPro" id="IPR001264">
    <property type="entry name" value="Glyco_trans_51"/>
</dbReference>
<reference evidence="9" key="1">
    <citation type="submission" date="2014-07" db="EMBL/GenBank/DDBJ databases">
        <authorList>
            <person name="Monot Marc"/>
        </authorList>
    </citation>
    <scope>NUCLEOTIDE SEQUENCE</scope>
    <source>
        <strain evidence="10">7032994</strain>
    </source>
</reference>
<gene>
    <name evidence="9" type="ORF">BN1096_520314</name>
    <name evidence="10" type="ORF">BN1097_630305</name>
</gene>
<feature type="transmembrane region" description="Helical" evidence="7">
    <location>
        <begin position="108"/>
        <end position="135"/>
    </location>
</feature>
<dbReference type="RefSeq" id="WP_021390229.1">
    <property type="nucleotide sequence ID" value="NZ_BBYB01000197.1"/>
</dbReference>
<feature type="compositionally biased region" description="Basic and acidic residues" evidence="6">
    <location>
        <begin position="79"/>
        <end position="90"/>
    </location>
</feature>
<dbReference type="GO" id="GO:0005886">
    <property type="term" value="C:plasma membrane"/>
    <property type="evidence" value="ECO:0007669"/>
    <property type="project" value="UniProtKB-SubCell"/>
</dbReference>
<dbReference type="InterPro" id="IPR023346">
    <property type="entry name" value="Lysozyme-like_dom_sf"/>
</dbReference>
<dbReference type="GO" id="GO:0008955">
    <property type="term" value="F:peptidoglycan glycosyltransferase activity"/>
    <property type="evidence" value="ECO:0007669"/>
    <property type="project" value="TreeGrafter"/>
</dbReference>
<evidence type="ECO:0000256" key="5">
    <source>
        <dbReference type="ARBA" id="ARBA00023251"/>
    </source>
</evidence>
<name>A0A069A488_CLODI</name>
<evidence type="ECO:0000256" key="2">
    <source>
        <dbReference type="ARBA" id="ARBA00018638"/>
    </source>
</evidence>
<evidence type="ECO:0000259" key="8">
    <source>
        <dbReference type="Pfam" id="PF00912"/>
    </source>
</evidence>
<dbReference type="EMBL" id="LK932402">
    <property type="protein sequence ID" value="CDS87915.1"/>
    <property type="molecule type" value="Genomic_DNA"/>
</dbReference>
<sequence>MGYYNDNDNNKIRRKKISNNKDSNKKSKHSYTSANKKNKSPNTSSSKRMSEKVDSQNLIKRDRDSFTRDNVRPLNTDYNQRERRRVEYKQREKKLKSKKRKKQKRIRIVRALLSIMLVALIIFSVAGAIFTVSAIKGSPEVTKKLIRSKYISSEVVSIKQMPNDLKHAIVSIEDERFYKHKGVDVISLVRSVLNNVFTDTTQGASTIDMQVSKNLLTSNDKTMKRKIRDMYNAKQMNKIMTKDEILEAYLNNMYLGKNAYGAAKGAEVYFGKKVSELNLAECAMLAGMTNNPARYIDHGEAKKRQVIVLYKMHQLGYITDKEYRMAKADDTPFKSEID</sequence>
<dbReference type="Gene3D" id="1.10.3810.10">
    <property type="entry name" value="Biosynthetic peptidoglycan transglycosylase-like"/>
    <property type="match status" value="1"/>
</dbReference>
<accession>A0A069A488</accession>
<keyword evidence="5" id="KW-0046">Antibiotic resistance</keyword>
<dbReference type="EMBL" id="LK932505">
    <property type="protein sequence ID" value="CDS85497.1"/>
    <property type="molecule type" value="Genomic_DNA"/>
</dbReference>
<feature type="domain" description="Glycosyl transferase family 51" evidence="8">
    <location>
        <begin position="149"/>
        <end position="313"/>
    </location>
</feature>
<dbReference type="SUPFAM" id="SSF53955">
    <property type="entry name" value="Lysozyme-like"/>
    <property type="match status" value="1"/>
</dbReference>
<dbReference type="InterPro" id="IPR050396">
    <property type="entry name" value="Glycosyltr_51/Transpeptidase"/>
</dbReference>
<feature type="compositionally biased region" description="Basic residues" evidence="6">
    <location>
        <begin position="91"/>
        <end position="101"/>
    </location>
</feature>